<feature type="transmembrane region" description="Helical" evidence="10">
    <location>
        <begin position="125"/>
        <end position="144"/>
    </location>
</feature>
<feature type="domain" description="Signal transduction histidine kinase subgroup 3 dimerisation and phosphoacceptor" evidence="11">
    <location>
        <begin position="212"/>
        <end position="276"/>
    </location>
</feature>
<feature type="region of interest" description="Disordered" evidence="9">
    <location>
        <begin position="271"/>
        <end position="307"/>
    </location>
</feature>
<evidence type="ECO:0000256" key="1">
    <source>
        <dbReference type="ARBA" id="ARBA00000085"/>
    </source>
</evidence>
<evidence type="ECO:0000256" key="2">
    <source>
        <dbReference type="ARBA" id="ARBA00012438"/>
    </source>
</evidence>
<organism evidence="12">
    <name type="scientific">Streptomyces albogriseolus</name>
    <dbReference type="NCBI Taxonomy" id="1887"/>
    <lineage>
        <taxon>Bacteria</taxon>
        <taxon>Bacillati</taxon>
        <taxon>Actinomycetota</taxon>
        <taxon>Actinomycetes</taxon>
        <taxon>Kitasatosporales</taxon>
        <taxon>Streptomycetaceae</taxon>
        <taxon>Streptomyces</taxon>
        <taxon>Streptomyces albogriseolus group</taxon>
    </lineage>
</organism>
<dbReference type="InterPro" id="IPR050482">
    <property type="entry name" value="Sensor_HK_TwoCompSys"/>
</dbReference>
<evidence type="ECO:0000256" key="3">
    <source>
        <dbReference type="ARBA" id="ARBA00022553"/>
    </source>
</evidence>
<dbReference type="EC" id="2.7.13.3" evidence="2"/>
<dbReference type="GO" id="GO:0005524">
    <property type="term" value="F:ATP binding"/>
    <property type="evidence" value="ECO:0007669"/>
    <property type="project" value="UniProtKB-KW"/>
</dbReference>
<feature type="transmembrane region" description="Helical" evidence="10">
    <location>
        <begin position="156"/>
        <end position="177"/>
    </location>
</feature>
<proteinExistence type="predicted"/>
<feature type="transmembrane region" description="Helical" evidence="10">
    <location>
        <begin position="491"/>
        <end position="512"/>
    </location>
</feature>
<dbReference type="PANTHER" id="PTHR24421:SF10">
    <property type="entry name" value="NITRATE_NITRITE SENSOR PROTEIN NARQ"/>
    <property type="match status" value="1"/>
</dbReference>
<keyword evidence="5" id="KW-0547">Nucleotide-binding</keyword>
<comment type="catalytic activity">
    <reaction evidence="1">
        <text>ATP + protein L-histidine = ADP + protein N-phospho-L-histidine.</text>
        <dbReference type="EC" id="2.7.13.3"/>
    </reaction>
</comment>
<evidence type="ECO:0000256" key="5">
    <source>
        <dbReference type="ARBA" id="ARBA00022741"/>
    </source>
</evidence>
<keyword evidence="7" id="KW-0067">ATP-binding</keyword>
<sequence>MMRALPPVAYRRSVEVEEAVTPRTARPLLTRLAAASPWGRYRIAGEAVLTVALAGIAGLFDAVGSGFGARTFVVVAGVALLSLTRRALPATALVLSAAAAGALIAAVPLLVYVSWSAGSRIVKPWRVAVAYAAALVAHTALTAHDEIGASSVASPVTAGALGAGVFLALAIVPGLAARYRAQRRALLGALRSNNAQLVREQAMVAREARLLERHRIARDMHDSLGHQLALISVHSGALQVDPELTDRQREGVRILREASVTAMGELREAVGILRDDRDDREGADGRDGRDGPNPAAGPGDGRPVRRPAASVDGLVESSRAAGAAVELHRSGVHRPLMPAVEQAAYRIAQEGLTNAHKHAPGAPISLALRYEPDSLVVEVANGPVPAGAARGPAVISGGQGLKGLRERARLVGGMVHTGPTADGGFRIAGMLPYGTGDGEPGPGPDGATSVGPGSDLVGQMRRGAAGDGGAVINRIDPPTEFTTIMTNKKNVAIGCAAVAVVLVGGVVAMGIWGTKELMKEMKKAEISPSVYESVKVGDAEADVQEKLPDGDSWTTSDLADQGPELPEGATCRHFTSDADESLDSLTVFRFCFRDGKLVAKDTFQAT</sequence>
<protein>
    <recommendedName>
        <fullName evidence="2">histidine kinase</fullName>
        <ecNumber evidence="2">2.7.13.3</ecNumber>
    </recommendedName>
</protein>
<keyword evidence="4" id="KW-0808">Transferase</keyword>
<accession>A0A1B1V559</accession>
<evidence type="ECO:0000256" key="4">
    <source>
        <dbReference type="ARBA" id="ARBA00022679"/>
    </source>
</evidence>
<evidence type="ECO:0000259" key="11">
    <source>
        <dbReference type="Pfam" id="PF07730"/>
    </source>
</evidence>
<keyword evidence="8" id="KW-0902">Two-component regulatory system</keyword>
<dbReference type="SUPFAM" id="SSF55874">
    <property type="entry name" value="ATPase domain of HSP90 chaperone/DNA topoisomerase II/histidine kinase"/>
    <property type="match status" value="1"/>
</dbReference>
<evidence type="ECO:0000313" key="12">
    <source>
        <dbReference type="EMBL" id="ANW12111.1"/>
    </source>
</evidence>
<reference evidence="12" key="2">
    <citation type="submission" date="2016-01" db="EMBL/GenBank/DDBJ databases">
        <authorList>
            <person name="Oliw E.H."/>
        </authorList>
    </citation>
    <scope>NUCLEOTIDE SEQUENCE</scope>
    <source>
        <strain evidence="12">MJ286-76F7</strain>
    </source>
</reference>
<name>A0A1B1V559_STRAO</name>
<dbReference type="GO" id="GO:0000155">
    <property type="term" value="F:phosphorelay sensor kinase activity"/>
    <property type="evidence" value="ECO:0007669"/>
    <property type="project" value="InterPro"/>
</dbReference>
<dbReference type="InterPro" id="IPR036890">
    <property type="entry name" value="HATPase_C_sf"/>
</dbReference>
<keyword evidence="10" id="KW-1133">Transmembrane helix</keyword>
<dbReference type="EMBL" id="KU569241">
    <property type="protein sequence ID" value="ANW12111.1"/>
    <property type="molecule type" value="Genomic_DNA"/>
</dbReference>
<dbReference type="GO" id="GO:0016020">
    <property type="term" value="C:membrane"/>
    <property type="evidence" value="ECO:0007669"/>
    <property type="project" value="InterPro"/>
</dbReference>
<keyword evidence="10" id="KW-0472">Membrane</keyword>
<dbReference type="Pfam" id="PF07730">
    <property type="entry name" value="HisKA_3"/>
    <property type="match status" value="1"/>
</dbReference>
<keyword evidence="6 12" id="KW-0418">Kinase</keyword>
<dbReference type="InterPro" id="IPR011712">
    <property type="entry name" value="Sig_transdc_His_kin_sub3_dim/P"/>
</dbReference>
<dbReference type="GO" id="GO:0046983">
    <property type="term" value="F:protein dimerization activity"/>
    <property type="evidence" value="ECO:0007669"/>
    <property type="project" value="InterPro"/>
</dbReference>
<evidence type="ECO:0000256" key="7">
    <source>
        <dbReference type="ARBA" id="ARBA00022840"/>
    </source>
</evidence>
<dbReference type="AlphaFoldDB" id="A0A1B1V559"/>
<evidence type="ECO:0000256" key="10">
    <source>
        <dbReference type="SAM" id="Phobius"/>
    </source>
</evidence>
<dbReference type="Gene3D" id="3.30.565.10">
    <property type="entry name" value="Histidine kinase-like ATPase, C-terminal domain"/>
    <property type="match status" value="1"/>
</dbReference>
<evidence type="ECO:0000256" key="6">
    <source>
        <dbReference type="ARBA" id="ARBA00022777"/>
    </source>
</evidence>
<dbReference type="PANTHER" id="PTHR24421">
    <property type="entry name" value="NITRATE/NITRITE SENSOR PROTEIN NARX-RELATED"/>
    <property type="match status" value="1"/>
</dbReference>
<evidence type="ECO:0000256" key="8">
    <source>
        <dbReference type="ARBA" id="ARBA00023012"/>
    </source>
</evidence>
<evidence type="ECO:0000256" key="9">
    <source>
        <dbReference type="SAM" id="MobiDB-lite"/>
    </source>
</evidence>
<keyword evidence="3" id="KW-0597">Phosphoprotein</keyword>
<gene>
    <name evidence="12" type="primary">thdK</name>
</gene>
<feature type="transmembrane region" description="Helical" evidence="10">
    <location>
        <begin position="90"/>
        <end position="113"/>
    </location>
</feature>
<feature type="compositionally biased region" description="Basic and acidic residues" evidence="9">
    <location>
        <begin position="271"/>
        <end position="290"/>
    </location>
</feature>
<dbReference type="Gene3D" id="1.20.5.1930">
    <property type="match status" value="1"/>
</dbReference>
<keyword evidence="10" id="KW-0812">Transmembrane</keyword>
<dbReference type="CDD" id="cd16917">
    <property type="entry name" value="HATPase_UhpB-NarQ-NarX-like"/>
    <property type="match status" value="1"/>
</dbReference>
<reference evidence="12" key="1">
    <citation type="journal article" date="2014" name="ChemBioChem">
        <title>A tryptophan 6-halogenase and an amidotransferase are involved in thienodolin biosynthesis.</title>
        <authorList>
            <person name="Milbredt D."/>
            <person name="Patallo E.P."/>
            <person name="van Pee K.H."/>
        </authorList>
    </citation>
    <scope>NUCLEOTIDE SEQUENCE</scope>
    <source>
        <strain evidence="12">MJ286-76F7</strain>
    </source>
</reference>